<accession>A0A9W6SGA4</accession>
<feature type="transmembrane region" description="Helical" evidence="2">
    <location>
        <begin position="336"/>
        <end position="357"/>
    </location>
</feature>
<dbReference type="EMBL" id="BSTK01000021">
    <property type="protein sequence ID" value="GLY91692.1"/>
    <property type="molecule type" value="Genomic_DNA"/>
</dbReference>
<sequence>MIRVPQRPGADRRLRDMRIRHLARLALVLAVAAAGLSLMRPSWACGCGALVTSTRSGVNVADETSIVRYDGGQEEIVMRLSVRSQARDAAWLMPTPARARVTLGDSAWFDQLDRLTEPAVVRHRRWLPRLGGDTMVGAAAPRRGDGVGVLARQRLGPFEVTTLSAGDSRALASWLTAHGYRLPGRLAEALKPYVARHWTYTAIKLAPRQGRLTGALDPLRVTFASDAPIYPIRLSRLATSPQSVHLYVLAPHRVSVSGLEGGMLTTYAGRVTPSMVASPGLRAMVGDGAFLTEVVRHGIPPSAFTDDLRLGYTADTPYREVVNVDGGLVTFLGVPAYLWFVVGLLVIVIAGAAAAVVSARRAARGRRASAGAAPPAADGNRAESPPAADGNRAESPPARPRR</sequence>
<feature type="compositionally biased region" description="Low complexity" evidence="1">
    <location>
        <begin position="368"/>
        <end position="377"/>
    </location>
</feature>
<keyword evidence="2" id="KW-0812">Transmembrane</keyword>
<evidence type="ECO:0000256" key="1">
    <source>
        <dbReference type="SAM" id="MobiDB-lite"/>
    </source>
</evidence>
<dbReference type="AlphaFoldDB" id="A0A9W6SGA4"/>
<organism evidence="3 4">
    <name type="scientific">Actinoallomurus iriomotensis</name>
    <dbReference type="NCBI Taxonomy" id="478107"/>
    <lineage>
        <taxon>Bacteria</taxon>
        <taxon>Bacillati</taxon>
        <taxon>Actinomycetota</taxon>
        <taxon>Actinomycetes</taxon>
        <taxon>Streptosporangiales</taxon>
        <taxon>Thermomonosporaceae</taxon>
        <taxon>Actinoallomurus</taxon>
    </lineage>
</organism>
<dbReference type="Proteomes" id="UP001165074">
    <property type="component" value="Unassembled WGS sequence"/>
</dbReference>
<keyword evidence="2" id="KW-0472">Membrane</keyword>
<evidence type="ECO:0008006" key="5">
    <source>
        <dbReference type="Google" id="ProtNLM"/>
    </source>
</evidence>
<proteinExistence type="predicted"/>
<keyword evidence="4" id="KW-1185">Reference proteome</keyword>
<reference evidence="3" key="1">
    <citation type="submission" date="2023-03" db="EMBL/GenBank/DDBJ databases">
        <title>Actinoallomurus iriomotensis NBRC 103684.</title>
        <authorList>
            <person name="Ichikawa N."/>
            <person name="Sato H."/>
            <person name="Tonouchi N."/>
        </authorList>
    </citation>
    <scope>NUCLEOTIDE SEQUENCE</scope>
    <source>
        <strain evidence="3">NBRC 103684</strain>
    </source>
</reference>
<gene>
    <name evidence="3" type="ORF">Airi02_096200</name>
</gene>
<keyword evidence="2" id="KW-1133">Transmembrane helix</keyword>
<dbReference type="InterPro" id="IPR019283">
    <property type="entry name" value="DUF2330"/>
</dbReference>
<name>A0A9W6SGA4_9ACTN</name>
<comment type="caution">
    <text evidence="3">The sequence shown here is derived from an EMBL/GenBank/DDBJ whole genome shotgun (WGS) entry which is preliminary data.</text>
</comment>
<protein>
    <recommendedName>
        <fullName evidence="5">DUF2330 domain-containing protein</fullName>
    </recommendedName>
</protein>
<evidence type="ECO:0000313" key="4">
    <source>
        <dbReference type="Proteomes" id="UP001165074"/>
    </source>
</evidence>
<feature type="region of interest" description="Disordered" evidence="1">
    <location>
        <begin position="366"/>
        <end position="402"/>
    </location>
</feature>
<evidence type="ECO:0000313" key="3">
    <source>
        <dbReference type="EMBL" id="GLY91692.1"/>
    </source>
</evidence>
<dbReference type="Pfam" id="PF10092">
    <property type="entry name" value="DUF2330"/>
    <property type="match status" value="1"/>
</dbReference>
<evidence type="ECO:0000256" key="2">
    <source>
        <dbReference type="SAM" id="Phobius"/>
    </source>
</evidence>